<dbReference type="InterPro" id="IPR036397">
    <property type="entry name" value="RNaseH_sf"/>
</dbReference>
<evidence type="ECO:0000313" key="2">
    <source>
        <dbReference type="Proteomes" id="UP001148838"/>
    </source>
</evidence>
<reference evidence="1 2" key="1">
    <citation type="journal article" date="2022" name="Allergy">
        <title>Genome assembly and annotation of Periplaneta americana reveal a comprehensive cockroach allergen profile.</title>
        <authorList>
            <person name="Wang L."/>
            <person name="Xiong Q."/>
            <person name="Saelim N."/>
            <person name="Wang L."/>
            <person name="Nong W."/>
            <person name="Wan A.T."/>
            <person name="Shi M."/>
            <person name="Liu X."/>
            <person name="Cao Q."/>
            <person name="Hui J.H.L."/>
            <person name="Sookrung N."/>
            <person name="Leung T.F."/>
            <person name="Tungtrongchitr A."/>
            <person name="Tsui S.K.W."/>
        </authorList>
    </citation>
    <scope>NUCLEOTIDE SEQUENCE [LARGE SCALE GENOMIC DNA]</scope>
    <source>
        <strain evidence="1">PWHHKU_190912</strain>
    </source>
</reference>
<comment type="caution">
    <text evidence="1">The sequence shown here is derived from an EMBL/GenBank/DDBJ whole genome shotgun (WGS) entry which is preliminary data.</text>
</comment>
<dbReference type="PANTHER" id="PTHR46060:SF3">
    <property type="entry name" value="PROTEIN GVQW3"/>
    <property type="match status" value="1"/>
</dbReference>
<dbReference type="Gene3D" id="3.30.420.10">
    <property type="entry name" value="Ribonuclease H-like superfamily/Ribonuclease H"/>
    <property type="match status" value="1"/>
</dbReference>
<dbReference type="Proteomes" id="UP001148838">
    <property type="component" value="Unassembled WGS sequence"/>
</dbReference>
<organism evidence="1 2">
    <name type="scientific">Periplaneta americana</name>
    <name type="common">American cockroach</name>
    <name type="synonym">Blatta americana</name>
    <dbReference type="NCBI Taxonomy" id="6978"/>
    <lineage>
        <taxon>Eukaryota</taxon>
        <taxon>Metazoa</taxon>
        <taxon>Ecdysozoa</taxon>
        <taxon>Arthropoda</taxon>
        <taxon>Hexapoda</taxon>
        <taxon>Insecta</taxon>
        <taxon>Pterygota</taxon>
        <taxon>Neoptera</taxon>
        <taxon>Polyneoptera</taxon>
        <taxon>Dictyoptera</taxon>
        <taxon>Blattodea</taxon>
        <taxon>Blattoidea</taxon>
        <taxon>Blattidae</taxon>
        <taxon>Blattinae</taxon>
        <taxon>Periplaneta</taxon>
    </lineage>
</organism>
<evidence type="ECO:0008006" key="3">
    <source>
        <dbReference type="Google" id="ProtNLM"/>
    </source>
</evidence>
<sequence>MAGLCEGGNEPSGSLKAICKMGEERMMLKLIRKRKRNWLGRRLRRNCLLKDELEGMVNGRRVRGRRRYEMIDDIKIHGSYEEAQRKEENRKDWGKLDLHAQECFQGLRETPPPSSSAQEKTTTLVVQNPIILLDNARSHTAAAFNELLRRWQWEILEHPPYSPEMSRCNYHLYAKVKEPLSGALCNNRDELIFAIEQSIRNIKKHGRADDLSEKYKCIIRIRAIDVAQSPDSPELRSGLGWIPL</sequence>
<protein>
    <recommendedName>
        <fullName evidence="3">Tc1-like transposase DDE domain-containing protein</fullName>
    </recommendedName>
</protein>
<dbReference type="EMBL" id="JAJSOF020000038">
    <property type="protein sequence ID" value="KAJ4427210.1"/>
    <property type="molecule type" value="Genomic_DNA"/>
</dbReference>
<dbReference type="InterPro" id="IPR052709">
    <property type="entry name" value="Transposase-MT_Hybrid"/>
</dbReference>
<name>A0ABQ8S014_PERAM</name>
<keyword evidence="2" id="KW-1185">Reference proteome</keyword>
<proteinExistence type="predicted"/>
<dbReference type="PANTHER" id="PTHR46060">
    <property type="entry name" value="MARINER MOS1 TRANSPOSASE-LIKE PROTEIN"/>
    <property type="match status" value="1"/>
</dbReference>
<evidence type="ECO:0000313" key="1">
    <source>
        <dbReference type="EMBL" id="KAJ4427210.1"/>
    </source>
</evidence>
<gene>
    <name evidence="1" type="ORF">ANN_24827</name>
</gene>
<accession>A0ABQ8S014</accession>